<evidence type="ECO:0000256" key="1">
    <source>
        <dbReference type="SAM" id="MobiDB-lite"/>
    </source>
</evidence>
<keyword evidence="3" id="KW-1185">Reference proteome</keyword>
<accession>A0ABU3QS99</accession>
<gene>
    <name evidence="2" type="ORF">RND61_25495</name>
</gene>
<reference evidence="2 3" key="1">
    <citation type="submission" date="2023-09" db="EMBL/GenBank/DDBJ databases">
        <title>Streptomyces sp. nov.: A antagonism against Alternaria gaisen Producing Streptochlin, Isolated from Tamarix root soil.</title>
        <authorList>
            <person name="Chen Y."/>
        </authorList>
    </citation>
    <scope>NUCLEOTIDE SEQUENCE [LARGE SCALE GENOMIC DNA]</scope>
    <source>
        <strain evidence="2 3">TRM76323</strain>
    </source>
</reference>
<organism evidence="2 3">
    <name type="scientific">Streptomyces tamarix</name>
    <dbReference type="NCBI Taxonomy" id="3078565"/>
    <lineage>
        <taxon>Bacteria</taxon>
        <taxon>Bacillati</taxon>
        <taxon>Actinomycetota</taxon>
        <taxon>Actinomycetes</taxon>
        <taxon>Kitasatosporales</taxon>
        <taxon>Streptomycetaceae</taxon>
        <taxon>Streptomyces</taxon>
    </lineage>
</organism>
<evidence type="ECO:0008006" key="4">
    <source>
        <dbReference type="Google" id="ProtNLM"/>
    </source>
</evidence>
<name>A0ABU3QS99_9ACTN</name>
<sequence length="526" mass="54839">MTDTGHTRARERAVEAVAALRSLAARRPDDIALLGGFADAVLDGWPAPVPEAVRTVLRETGGITVGGVPYRFGPGPARHDGLWELGALSHGEGTLYVGVGSGSASGDVEGAEDAEDAKGAEGAGDAEGRADWGPVVSLLQRLDDHELTIEAPTFTDWLLAVAELLGGGAEDLDDRPAPAVSVPAVPTVAVAEGGDPELAALVGRGDSLTDLVDLRTPPGHPCAVRWEPYYSLDHGTADTGGSETVLRLAGDGRALLVRSDVSGDFLDRPVTRHRVPANAPARAVAELRALAAAFPDRVVLGPGCADAAMDAWPVPVPEDVRTVLREIGAVAVDGMPPLRLLPGAPEHAVDPEAHRMMGGDGAYWPVALARHARRGALVQVRVDAESGTWGYVVSVPAGPAELREDPEVTVLAESLPHLLLTVARYAREAAATGDFARAVRDATRSFFPNTGEPWTRPVPVEEFAGSGDPLTAALADLPAGTHAADLRGAPFPSDVCFHRAEDWGHRPLDRLLFPGAGRLVAAVPAP</sequence>
<comment type="caution">
    <text evidence="2">The sequence shown here is derived from an EMBL/GenBank/DDBJ whole genome shotgun (WGS) entry which is preliminary data.</text>
</comment>
<evidence type="ECO:0000313" key="2">
    <source>
        <dbReference type="EMBL" id="MDT9685393.1"/>
    </source>
</evidence>
<dbReference type="EMBL" id="JAWCTQ010000040">
    <property type="protein sequence ID" value="MDT9685393.1"/>
    <property type="molecule type" value="Genomic_DNA"/>
</dbReference>
<dbReference type="Proteomes" id="UP001250181">
    <property type="component" value="Unassembled WGS sequence"/>
</dbReference>
<protein>
    <recommendedName>
        <fullName evidence="4">Ribosomal protein S12 methylthiotransferase accessory factor</fullName>
    </recommendedName>
</protein>
<feature type="region of interest" description="Disordered" evidence="1">
    <location>
        <begin position="104"/>
        <end position="130"/>
    </location>
</feature>
<evidence type="ECO:0000313" key="3">
    <source>
        <dbReference type="Proteomes" id="UP001250181"/>
    </source>
</evidence>
<dbReference type="RefSeq" id="WP_315880433.1">
    <property type="nucleotide sequence ID" value="NZ_JAWCTQ010000040.1"/>
</dbReference>
<proteinExistence type="predicted"/>